<gene>
    <name evidence="1" type="ORF">COW83_00790</name>
</gene>
<dbReference type="EMBL" id="PCTR01000031">
    <property type="protein sequence ID" value="PIP86094.1"/>
    <property type="molecule type" value="Genomic_DNA"/>
</dbReference>
<dbReference type="AlphaFoldDB" id="A0A2H0DV95"/>
<reference evidence="1 2" key="1">
    <citation type="submission" date="2017-09" db="EMBL/GenBank/DDBJ databases">
        <title>Depth-based differentiation of microbial function through sediment-hosted aquifers and enrichment of novel symbionts in the deep terrestrial subsurface.</title>
        <authorList>
            <person name="Probst A.J."/>
            <person name="Ladd B."/>
            <person name="Jarett J.K."/>
            <person name="Geller-Mcgrath D.E."/>
            <person name="Sieber C.M."/>
            <person name="Emerson J.B."/>
            <person name="Anantharaman K."/>
            <person name="Thomas B.C."/>
            <person name="Malmstrom R."/>
            <person name="Stieglmeier M."/>
            <person name="Klingl A."/>
            <person name="Woyke T."/>
            <person name="Ryan C.M."/>
            <person name="Banfield J.F."/>
        </authorList>
    </citation>
    <scope>NUCLEOTIDE SEQUENCE [LARGE SCALE GENOMIC DNA]</scope>
    <source>
        <strain evidence="1">CG22_combo_CG10-13_8_21_14_all_43_12</strain>
    </source>
</reference>
<evidence type="ECO:0000313" key="2">
    <source>
        <dbReference type="Proteomes" id="UP000231136"/>
    </source>
</evidence>
<protein>
    <submittedName>
        <fullName evidence="1">Uncharacterized protein</fullName>
    </submittedName>
</protein>
<organism evidence="1 2">
    <name type="scientific">Candidatus Collierbacteria bacterium CG22_combo_CG10-13_8_21_14_all_43_12</name>
    <dbReference type="NCBI Taxonomy" id="1974537"/>
    <lineage>
        <taxon>Bacteria</taxon>
        <taxon>Candidatus Collieribacteriota</taxon>
    </lineage>
</organism>
<name>A0A2H0DV95_9BACT</name>
<evidence type="ECO:0000313" key="1">
    <source>
        <dbReference type="EMBL" id="PIP86094.1"/>
    </source>
</evidence>
<dbReference type="Proteomes" id="UP000231136">
    <property type="component" value="Unassembled WGS sequence"/>
</dbReference>
<proteinExistence type="predicted"/>
<sequence length="85" mass="9369">MNVSVAVVKISEKSIISNSLPDGYAVSGYGPLYGVIALAAGGVTCAEVRIENGEIVYFFKTEGYPGFWAEKFKQELWVKYPSLKW</sequence>
<accession>A0A2H0DV95</accession>
<comment type="caution">
    <text evidence="1">The sequence shown here is derived from an EMBL/GenBank/DDBJ whole genome shotgun (WGS) entry which is preliminary data.</text>
</comment>